<evidence type="ECO:0000259" key="8">
    <source>
        <dbReference type="Pfam" id="PF13091"/>
    </source>
</evidence>
<evidence type="ECO:0000313" key="9">
    <source>
        <dbReference type="EMBL" id="TDE14922.1"/>
    </source>
</evidence>
<dbReference type="AlphaFoldDB" id="A0A4R5DL32"/>
<dbReference type="Gene3D" id="3.30.870.10">
    <property type="entry name" value="Endonuclease Chain A"/>
    <property type="match status" value="2"/>
</dbReference>
<proteinExistence type="inferred from homology"/>
<dbReference type="InterPro" id="IPR025202">
    <property type="entry name" value="PLD-like_dom"/>
</dbReference>
<dbReference type="Pfam" id="PF13091">
    <property type="entry name" value="PLDc_2"/>
    <property type="match status" value="2"/>
</dbReference>
<name>A0A4R5DL32_9ACTN</name>
<keyword evidence="10" id="KW-1185">Reference proteome</keyword>
<dbReference type="PANTHER" id="PTHR43856">
    <property type="entry name" value="CARDIOLIPIN HYDROLASE"/>
    <property type="match status" value="1"/>
</dbReference>
<dbReference type="GO" id="GO:0016042">
    <property type="term" value="P:lipid catabolic process"/>
    <property type="evidence" value="ECO:0007669"/>
    <property type="project" value="UniProtKB-KW"/>
</dbReference>
<keyword evidence="6" id="KW-0443">Lipid metabolism</keyword>
<dbReference type="SUPFAM" id="SSF56024">
    <property type="entry name" value="Phospholipase D/nuclease"/>
    <property type="match status" value="2"/>
</dbReference>
<protein>
    <recommendedName>
        <fullName evidence="3">phospholipase D</fullName>
        <ecNumber evidence="3">3.1.4.4</ecNumber>
    </recommendedName>
</protein>
<reference evidence="9 10" key="1">
    <citation type="submission" date="2019-03" db="EMBL/GenBank/DDBJ databases">
        <title>Draft genome sequences of novel Actinobacteria.</title>
        <authorList>
            <person name="Sahin N."/>
            <person name="Ay H."/>
            <person name="Saygin H."/>
        </authorList>
    </citation>
    <scope>NUCLEOTIDE SEQUENCE [LARGE SCALE GENOMIC DNA]</scope>
    <source>
        <strain evidence="9 10">5K138</strain>
    </source>
</reference>
<dbReference type="EC" id="3.1.4.4" evidence="3"/>
<evidence type="ECO:0000256" key="5">
    <source>
        <dbReference type="ARBA" id="ARBA00022963"/>
    </source>
</evidence>
<gene>
    <name evidence="9" type="ORF">E1269_02015</name>
</gene>
<comment type="catalytic activity">
    <reaction evidence="1">
        <text>a 1,2-diacyl-sn-glycero-3-phosphocholine + H2O = a 1,2-diacyl-sn-glycero-3-phosphate + choline + H(+)</text>
        <dbReference type="Rhea" id="RHEA:14445"/>
        <dbReference type="ChEBI" id="CHEBI:15354"/>
        <dbReference type="ChEBI" id="CHEBI:15377"/>
        <dbReference type="ChEBI" id="CHEBI:15378"/>
        <dbReference type="ChEBI" id="CHEBI:57643"/>
        <dbReference type="ChEBI" id="CHEBI:58608"/>
        <dbReference type="EC" id="3.1.4.4"/>
    </reaction>
</comment>
<evidence type="ECO:0000313" key="10">
    <source>
        <dbReference type="Proteomes" id="UP000294739"/>
    </source>
</evidence>
<evidence type="ECO:0000256" key="7">
    <source>
        <dbReference type="SAM" id="SignalP"/>
    </source>
</evidence>
<dbReference type="GO" id="GO:0016891">
    <property type="term" value="F:RNA endonuclease activity producing 5'-phosphomonoesters, hydrolytic mechanism"/>
    <property type="evidence" value="ECO:0007669"/>
    <property type="project" value="TreeGrafter"/>
</dbReference>
<dbReference type="PANTHER" id="PTHR43856:SF1">
    <property type="entry name" value="MITOCHONDRIAL CARDIOLIPIN HYDROLASE"/>
    <property type="match status" value="1"/>
</dbReference>
<dbReference type="EMBL" id="SMKZ01000002">
    <property type="protein sequence ID" value="TDE14922.1"/>
    <property type="molecule type" value="Genomic_DNA"/>
</dbReference>
<keyword evidence="7" id="KW-0732">Signal</keyword>
<evidence type="ECO:0000256" key="1">
    <source>
        <dbReference type="ARBA" id="ARBA00000798"/>
    </source>
</evidence>
<dbReference type="Proteomes" id="UP000294739">
    <property type="component" value="Unassembled WGS sequence"/>
</dbReference>
<dbReference type="GO" id="GO:0004630">
    <property type="term" value="F:phospholipase D activity"/>
    <property type="evidence" value="ECO:0007669"/>
    <property type="project" value="UniProtKB-EC"/>
</dbReference>
<evidence type="ECO:0000256" key="4">
    <source>
        <dbReference type="ARBA" id="ARBA00022801"/>
    </source>
</evidence>
<feature type="domain" description="Phospholipase D-like" evidence="8">
    <location>
        <begin position="94"/>
        <end position="254"/>
    </location>
</feature>
<comment type="similarity">
    <text evidence="2">Belongs to the phospholipase D family.</text>
</comment>
<dbReference type="InParanoid" id="A0A4R5DL32"/>
<feature type="domain" description="Phospholipase D-like" evidence="8">
    <location>
        <begin position="315"/>
        <end position="446"/>
    </location>
</feature>
<organism evidence="9 10">
    <name type="scientific">Jiangella asiatica</name>
    <dbReference type="NCBI Taxonomy" id="2530372"/>
    <lineage>
        <taxon>Bacteria</taxon>
        <taxon>Bacillati</taxon>
        <taxon>Actinomycetota</taxon>
        <taxon>Actinomycetes</taxon>
        <taxon>Jiangellales</taxon>
        <taxon>Jiangellaceae</taxon>
        <taxon>Jiangella</taxon>
    </lineage>
</organism>
<feature type="chain" id="PRO_5020588002" description="phospholipase D" evidence="7">
    <location>
        <begin position="38"/>
        <end position="459"/>
    </location>
</feature>
<evidence type="ECO:0000256" key="6">
    <source>
        <dbReference type="ARBA" id="ARBA00023098"/>
    </source>
</evidence>
<evidence type="ECO:0000256" key="2">
    <source>
        <dbReference type="ARBA" id="ARBA00008664"/>
    </source>
</evidence>
<accession>A0A4R5DL32</accession>
<evidence type="ECO:0000256" key="3">
    <source>
        <dbReference type="ARBA" id="ARBA00012027"/>
    </source>
</evidence>
<comment type="caution">
    <text evidence="9">The sequence shown here is derived from an EMBL/GenBank/DDBJ whole genome shotgun (WGS) entry which is preliminary data.</text>
</comment>
<dbReference type="InterPro" id="IPR051406">
    <property type="entry name" value="PLD_domain"/>
</dbReference>
<dbReference type="OrthoDB" id="3740959at2"/>
<keyword evidence="5" id="KW-0442">Lipid degradation</keyword>
<sequence>MGGIMQRGTGTSLSAAARLAALASTLVLVSLAAPANAAPVGSLPPITDPAPFGCLPATPGDTVGGRYLVCTNDPSSSDPAQREPYLEELTRLTELAVAGDQIHIAMYNWWYRKVDQPTYDYSEMYDFTHALIDAADRGVGVHIALDEHSDPDHYADIDVPGLAQPWDELSVAANVDFVSCGETTATDSLCLQTPGNDSAIQHNKLFLFRLGGTKHVLVSSANLGAPGMGDQYQNLVGIRDDVRLYDFFADYYRRLVDNDWDGWTTAADRRSNGDANPFTGVVETRGYVYPHPKPEDTVANILGKVQSCPSSGDRKIWLAEPSIKNSRLTANDNQLLDLLTSLVNLGCGVKIITKSVDDPADPDDVFSTLTSTGAEVVTVSCLHSKYIIVDAVSNGMNGGDPGSREYVWTGSSNLGPGSAWSSANSNVWVEQHDVVRAYVSNFTAIWNRNYAGEPDPSCT</sequence>
<keyword evidence="4" id="KW-0378">Hydrolase</keyword>
<feature type="signal peptide" evidence="7">
    <location>
        <begin position="1"/>
        <end position="37"/>
    </location>
</feature>